<comment type="caution">
    <text evidence="6">The sequence shown here is derived from an EMBL/GenBank/DDBJ whole genome shotgun (WGS) entry which is preliminary data.</text>
</comment>
<keyword evidence="4" id="KW-0067">ATP-binding</keyword>
<dbReference type="InterPro" id="IPR011761">
    <property type="entry name" value="ATP-grasp"/>
</dbReference>
<dbReference type="EMBL" id="LBSM01000016">
    <property type="protein sequence ID" value="KKQ17809.1"/>
    <property type="molecule type" value="Genomic_DNA"/>
</dbReference>
<proteinExistence type="inferred from homology"/>
<feature type="domain" description="ATP-grasp" evidence="5">
    <location>
        <begin position="115"/>
        <end position="326"/>
    </location>
</feature>
<dbReference type="PROSITE" id="PS50975">
    <property type="entry name" value="ATP_GRASP"/>
    <property type="match status" value="1"/>
</dbReference>
<dbReference type="AlphaFoldDB" id="A0A0G0I0M3"/>
<dbReference type="InterPro" id="IPR016185">
    <property type="entry name" value="PreATP-grasp_dom_sf"/>
</dbReference>
<evidence type="ECO:0000256" key="2">
    <source>
        <dbReference type="ARBA" id="ARBA00022598"/>
    </source>
</evidence>
<dbReference type="Gene3D" id="3.30.470.20">
    <property type="entry name" value="ATP-grasp fold, B domain"/>
    <property type="match status" value="1"/>
</dbReference>
<reference evidence="6 7" key="1">
    <citation type="journal article" date="2015" name="Nature">
        <title>rRNA introns, odd ribosomes, and small enigmatic genomes across a large radiation of phyla.</title>
        <authorList>
            <person name="Brown C.T."/>
            <person name="Hug L.A."/>
            <person name="Thomas B.C."/>
            <person name="Sharon I."/>
            <person name="Castelle C.J."/>
            <person name="Singh A."/>
            <person name="Wilkins M.J."/>
            <person name="Williams K.H."/>
            <person name="Banfield J.F."/>
        </authorList>
    </citation>
    <scope>NUCLEOTIDE SEQUENCE [LARGE SCALE GENOMIC DNA]</scope>
</reference>
<dbReference type="Pfam" id="PF07478">
    <property type="entry name" value="Dala_Dala_lig_C"/>
    <property type="match status" value="1"/>
</dbReference>
<dbReference type="GO" id="GO:0071555">
    <property type="term" value="P:cell wall organization"/>
    <property type="evidence" value="ECO:0007669"/>
    <property type="project" value="UniProtKB-KW"/>
</dbReference>
<protein>
    <submittedName>
        <fullName evidence="6">D-alanine-D-alanine ligase</fullName>
    </submittedName>
</protein>
<evidence type="ECO:0000256" key="1">
    <source>
        <dbReference type="ARBA" id="ARBA00010871"/>
    </source>
</evidence>
<keyword evidence="4" id="KW-0547">Nucleotide-binding</keyword>
<dbReference type="SUPFAM" id="SSF56059">
    <property type="entry name" value="Glutathione synthetase ATP-binding domain-like"/>
    <property type="match status" value="1"/>
</dbReference>
<accession>A0A0G0I0M3</accession>
<dbReference type="GO" id="GO:0046872">
    <property type="term" value="F:metal ion binding"/>
    <property type="evidence" value="ECO:0007669"/>
    <property type="project" value="InterPro"/>
</dbReference>
<name>A0A0G0I0M3_9BACT</name>
<comment type="similarity">
    <text evidence="1">Belongs to the D-alanine--D-alanine ligase family.</text>
</comment>
<dbReference type="PANTHER" id="PTHR23132">
    <property type="entry name" value="D-ALANINE--D-ALANINE LIGASE"/>
    <property type="match status" value="1"/>
</dbReference>
<evidence type="ECO:0000313" key="6">
    <source>
        <dbReference type="EMBL" id="KKQ17809.1"/>
    </source>
</evidence>
<dbReference type="SUPFAM" id="SSF52440">
    <property type="entry name" value="PreATP-grasp domain"/>
    <property type="match status" value="1"/>
</dbReference>
<dbReference type="Proteomes" id="UP000034508">
    <property type="component" value="Unassembled WGS sequence"/>
</dbReference>
<dbReference type="InterPro" id="IPR013815">
    <property type="entry name" value="ATP_grasp_subdomain_1"/>
</dbReference>
<organism evidence="6 7">
    <name type="scientific">Berkelbacteria bacterium GW2011_GWA1_36_9</name>
    <dbReference type="NCBI Taxonomy" id="1618331"/>
    <lineage>
        <taxon>Bacteria</taxon>
        <taxon>Candidatus Berkelbacteria</taxon>
    </lineage>
</organism>
<evidence type="ECO:0000256" key="4">
    <source>
        <dbReference type="PROSITE-ProRule" id="PRU00409"/>
    </source>
</evidence>
<dbReference type="GO" id="GO:0005524">
    <property type="term" value="F:ATP binding"/>
    <property type="evidence" value="ECO:0007669"/>
    <property type="project" value="UniProtKB-UniRule"/>
</dbReference>
<keyword evidence="2 6" id="KW-0436">Ligase</keyword>
<dbReference type="GO" id="GO:0008716">
    <property type="term" value="F:D-alanine-D-alanine ligase activity"/>
    <property type="evidence" value="ECO:0007669"/>
    <property type="project" value="InterPro"/>
</dbReference>
<dbReference type="Gene3D" id="3.30.1490.20">
    <property type="entry name" value="ATP-grasp fold, A domain"/>
    <property type="match status" value="1"/>
</dbReference>
<evidence type="ECO:0000259" key="5">
    <source>
        <dbReference type="PROSITE" id="PS50975"/>
    </source>
</evidence>
<evidence type="ECO:0000256" key="3">
    <source>
        <dbReference type="ARBA" id="ARBA00023316"/>
    </source>
</evidence>
<dbReference type="PANTHER" id="PTHR23132:SF23">
    <property type="entry name" value="D-ALANINE--D-ALANINE LIGASE B"/>
    <property type="match status" value="1"/>
</dbReference>
<dbReference type="Gene3D" id="3.40.50.20">
    <property type="match status" value="1"/>
</dbReference>
<sequence length="334" mass="37760">MKRVLVLYNLAERLEKGVPSDLVCEQEITIIVPLVAELLNKKGYRVETLKADLDLWEVLKKRRGDFDIVFNLAEGFGGANSNEVFVPALLEALRIPFTGASLHNFVITHDKAKANIVLSAHGVPTPRHSVFYPGQEIISKGLHFPLIVKPVYEGASIGITYNSVVSGHNDLVNRVCNVFHVYRQPALVEEFIEGREISVGCLGNRTNIHLFPPLEFVFADSVPVLRRIRSYEYKWDGGKEAMARVDLPKDLIDRFLEYTRTAFLVTDCQDYARMDYRLSKTGQIFLLEVNCNPGIGPNSHGLNNTLTMMANYDGYSFEDFIEKILITAQERYAF</sequence>
<keyword evidence="3" id="KW-0961">Cell wall biogenesis/degradation</keyword>
<evidence type="ECO:0000313" key="7">
    <source>
        <dbReference type="Proteomes" id="UP000034508"/>
    </source>
</evidence>
<dbReference type="InterPro" id="IPR011095">
    <property type="entry name" value="Dala_Dala_lig_C"/>
</dbReference>
<gene>
    <name evidence="6" type="ORF">US31_C0016G0016</name>
</gene>